<dbReference type="Proteomes" id="UP000299102">
    <property type="component" value="Unassembled WGS sequence"/>
</dbReference>
<protein>
    <submittedName>
        <fullName evidence="1">Uncharacterized protein</fullName>
    </submittedName>
</protein>
<organism evidence="1 2">
    <name type="scientific">Eumeta variegata</name>
    <name type="common">Bagworm moth</name>
    <name type="synonym">Eumeta japonica</name>
    <dbReference type="NCBI Taxonomy" id="151549"/>
    <lineage>
        <taxon>Eukaryota</taxon>
        <taxon>Metazoa</taxon>
        <taxon>Ecdysozoa</taxon>
        <taxon>Arthropoda</taxon>
        <taxon>Hexapoda</taxon>
        <taxon>Insecta</taxon>
        <taxon>Pterygota</taxon>
        <taxon>Neoptera</taxon>
        <taxon>Endopterygota</taxon>
        <taxon>Lepidoptera</taxon>
        <taxon>Glossata</taxon>
        <taxon>Ditrysia</taxon>
        <taxon>Tineoidea</taxon>
        <taxon>Psychidae</taxon>
        <taxon>Oiketicinae</taxon>
        <taxon>Eumeta</taxon>
    </lineage>
</organism>
<keyword evidence="2" id="KW-1185">Reference proteome</keyword>
<accession>A0A4C1VZU0</accession>
<dbReference type="EMBL" id="BGZK01000442">
    <property type="protein sequence ID" value="GBP43769.1"/>
    <property type="molecule type" value="Genomic_DNA"/>
</dbReference>
<name>A0A4C1VZU0_EUMVA</name>
<evidence type="ECO:0000313" key="1">
    <source>
        <dbReference type="EMBL" id="GBP43769.1"/>
    </source>
</evidence>
<proteinExistence type="predicted"/>
<reference evidence="1 2" key="1">
    <citation type="journal article" date="2019" name="Commun. Biol.">
        <title>The bagworm genome reveals a unique fibroin gene that provides high tensile strength.</title>
        <authorList>
            <person name="Kono N."/>
            <person name="Nakamura H."/>
            <person name="Ohtoshi R."/>
            <person name="Tomita M."/>
            <person name="Numata K."/>
            <person name="Arakawa K."/>
        </authorList>
    </citation>
    <scope>NUCLEOTIDE SEQUENCE [LARGE SCALE GENOMIC DNA]</scope>
</reference>
<evidence type="ECO:0000313" key="2">
    <source>
        <dbReference type="Proteomes" id="UP000299102"/>
    </source>
</evidence>
<gene>
    <name evidence="1" type="ORF">EVAR_28944_1</name>
</gene>
<sequence length="113" mass="12159">MGRLRNRLTSSRVSITVYLREGGSGNFGRRVTKDSPEAFSACKQQASEVNLHELLPHHERASAQSASKIRRAALGGGCRAAVPGPLRVGYASALEGYGLSSQMSSLRYLVVIK</sequence>
<dbReference type="AlphaFoldDB" id="A0A4C1VZU0"/>
<comment type="caution">
    <text evidence="1">The sequence shown here is derived from an EMBL/GenBank/DDBJ whole genome shotgun (WGS) entry which is preliminary data.</text>
</comment>